<keyword evidence="1" id="KW-1133">Transmembrane helix</keyword>
<proteinExistence type="predicted"/>
<keyword evidence="3" id="KW-1185">Reference proteome</keyword>
<feature type="transmembrane region" description="Helical" evidence="1">
    <location>
        <begin position="141"/>
        <end position="160"/>
    </location>
</feature>
<feature type="transmembrane region" description="Helical" evidence="1">
    <location>
        <begin position="45"/>
        <end position="63"/>
    </location>
</feature>
<name>A0ABX3BZL7_9MYCO</name>
<accession>A0ABX3BZL7</accession>
<feature type="transmembrane region" description="Helical" evidence="1">
    <location>
        <begin position="75"/>
        <end position="95"/>
    </location>
</feature>
<evidence type="ECO:0000256" key="1">
    <source>
        <dbReference type="SAM" id="Phobius"/>
    </source>
</evidence>
<gene>
    <name evidence="2" type="ORF">BKG73_11035</name>
</gene>
<dbReference type="Proteomes" id="UP000179621">
    <property type="component" value="Unassembled WGS sequence"/>
</dbReference>
<feature type="transmembrane region" description="Helical" evidence="1">
    <location>
        <begin position="107"/>
        <end position="129"/>
    </location>
</feature>
<dbReference type="InterPro" id="IPR011047">
    <property type="entry name" value="Quinoprotein_ADH-like_sf"/>
</dbReference>
<evidence type="ECO:0000313" key="2">
    <source>
        <dbReference type="EMBL" id="OHU09694.1"/>
    </source>
</evidence>
<dbReference type="EMBL" id="MLIH01000012">
    <property type="protein sequence ID" value="OHU09694.1"/>
    <property type="molecule type" value="Genomic_DNA"/>
</dbReference>
<reference evidence="2 3" key="1">
    <citation type="submission" date="2016-10" db="EMBL/GenBank/DDBJ databases">
        <title>Evaluation of Human, Animal and Environmental Mycobacterium chelonae Isolates by Core Genome Phylogenomic Analysis, Targeted Gene Comparison, and Anti-microbial Susceptibility Patterns: A Tale of Mistaken Identities.</title>
        <authorList>
            <person name="Fogelson S.B."/>
            <person name="Camus A.C."/>
            <person name="Lorenz W."/>
            <person name="Vasireddy R."/>
            <person name="Vasireddy S."/>
            <person name="Smith T."/>
            <person name="Brown-Elliott B.A."/>
            <person name="Wallace R.J.Jr."/>
            <person name="Hasan N.A."/>
            <person name="Reischl U."/>
            <person name="Sanchez S."/>
        </authorList>
    </citation>
    <scope>NUCLEOTIDE SEQUENCE [LARGE SCALE GENOMIC DNA]</scope>
    <source>
        <strain evidence="2 3">8528</strain>
    </source>
</reference>
<evidence type="ECO:0008006" key="4">
    <source>
        <dbReference type="Google" id="ProtNLM"/>
    </source>
</evidence>
<comment type="caution">
    <text evidence="2">The sequence shown here is derived from an EMBL/GenBank/DDBJ whole genome shotgun (WGS) entry which is preliminary data.</text>
</comment>
<protein>
    <recommendedName>
        <fullName evidence="4">PQQ-binding-like beta-propeller repeat protein</fullName>
    </recommendedName>
</protein>
<evidence type="ECO:0000313" key="3">
    <source>
        <dbReference type="Proteomes" id="UP000179621"/>
    </source>
</evidence>
<keyword evidence="1" id="KW-0472">Membrane</keyword>
<keyword evidence="1" id="KW-0812">Transmembrane</keyword>
<organism evidence="2 3">
    <name type="scientific">Mycobacteroides saopaulense</name>
    <dbReference type="NCBI Taxonomy" id="1578165"/>
    <lineage>
        <taxon>Bacteria</taxon>
        <taxon>Bacillati</taxon>
        <taxon>Actinomycetota</taxon>
        <taxon>Actinomycetes</taxon>
        <taxon>Mycobacteriales</taxon>
        <taxon>Mycobacteriaceae</taxon>
        <taxon>Mycobacteroides</taxon>
    </lineage>
</organism>
<sequence>MCLLVAAIALATYSLGANGPSGQGPQAWAIEHSLWGVRNPGDIAGWARAFAAAALLALAVRLASYQASAFLTRAVAITGLFLMCTSTYSIVRFYLRFSSEYPPTPQIPLAGAAWFLTICGLVAALLSGASTGTSTPLSWRTASAGVLVGVLVSALVTGFARYEGDDGRYVDATTAAPSTPAPPPNDVDQRIFSIPLGPAPTSSDTRSDLQIVSTATGFAVFRSHRVTVYGPGGQERWHYERTGPADVLLQRVQAFDQGTTLVVDSGKRGLSAAPLYVGLDADTGRLLWTSHDRDLGDVLMLSELGPTLHAVNGDYGSRPWTRVDTRTGQYARTREQPHCDGDRHDTPTLVVLIGVCDPDTANSRVYTFDPITAEHRWTSPPLQYNSPRDVVTSTGPDSFLISSYGQITDPYGLPENTGAALVDIANQRVVPLSNPGEPSSSAGADGWFALGSTKYLYDSSGQPRCRLPDTAFAPGQLPFGGHLFAAGANRVFMINFLNELALHVIETVHCTVEHRVALRVSVNKMQMAPGVLLVLQESEGELHLDGF</sequence>
<dbReference type="SUPFAM" id="SSF50998">
    <property type="entry name" value="Quinoprotein alcohol dehydrogenase-like"/>
    <property type="match status" value="1"/>
</dbReference>